<dbReference type="EMBL" id="CP036434">
    <property type="protein sequence ID" value="QDV07405.1"/>
    <property type="molecule type" value="Genomic_DNA"/>
</dbReference>
<evidence type="ECO:0000313" key="3">
    <source>
        <dbReference type="EMBL" id="QDV07405.1"/>
    </source>
</evidence>
<accession>A0A518ETK1</accession>
<gene>
    <name evidence="3" type="ORF">Poly30_29290</name>
</gene>
<dbReference type="RefSeq" id="WP_145198408.1">
    <property type="nucleotide sequence ID" value="NZ_CP036434.1"/>
</dbReference>
<evidence type="ECO:0000256" key="1">
    <source>
        <dbReference type="SAM" id="SignalP"/>
    </source>
</evidence>
<keyword evidence="4" id="KW-1185">Reference proteome</keyword>
<feature type="chain" id="PRO_5021919996" description="Cytochrome c-552/4 domain-containing protein" evidence="1">
    <location>
        <begin position="29"/>
        <end position="697"/>
    </location>
</feature>
<dbReference type="Proteomes" id="UP000320390">
    <property type="component" value="Chromosome"/>
</dbReference>
<dbReference type="Pfam" id="PF13435">
    <property type="entry name" value="Cytochrome_C554"/>
    <property type="match status" value="1"/>
</dbReference>
<sequence precursor="true">MALFSFHGRSAAAFAALPVASMLAAAVAAPPAPVMQTQVQATLDDFFVPGTQPLGLNVPIYESSNCAACHGFYDPVTAPYDQWATSMMGQAGRDPIFYATLAIANQDVAFGGEACLRCHAPGAWLDGRSQPSDGSALDPNLGDLDGVTCHFCHRMVDPIGDIANPAEDVSILASLAVPALEAPHSGSFVIDPDDNRRGPFQLDPNFFYHEWRESPFHQESLMCATCHDVSNPLLELQPDGSWQVGPLGTAHPTGEKQDQFPVERTFSEWAMSVYAQAPIETGGRFGGDKPAVSSCQDCHMPDAAGTGANPAFNPIQRPDVPQHGFAGANSWVLKAIRAQYPDNETGLSQAGIDEAIARNEAMLAAAADLEAVVLAGQLKVRITNMMGHKLPTGYGEGRRMWIDARFFDAQDNLLETRGGYDLVTADLDKASTTVYEIEHGLDAQMAAATGLPQGKSLHFLLNNTIEKDNRIPARGFTNPGYDAIGAPVVGALYADAQYWSEVDFALPTGAVRAEMRLFHQTSSKEYIEFLQAENTTNTTGQEAYQLWDMFGRSKPVEMALTQVDLAQNVGLMPRPLALGKVTSAGDRPELNFNGSTLAGSAAGGQLEITGGIPGALVVVFRSPTQISQDYLGGTLNIGAGARRIATLTLDGSGAANVVVNYGAGDAGQGYVYQALFRDVASSGGLGMTGGLRVDVTQ</sequence>
<proteinExistence type="predicted"/>
<dbReference type="InterPro" id="IPR023155">
    <property type="entry name" value="Cyt_c-552/4"/>
</dbReference>
<reference evidence="3 4" key="1">
    <citation type="submission" date="2019-02" db="EMBL/GenBank/DDBJ databases">
        <title>Deep-cultivation of Planctomycetes and their phenomic and genomic characterization uncovers novel biology.</title>
        <authorList>
            <person name="Wiegand S."/>
            <person name="Jogler M."/>
            <person name="Boedeker C."/>
            <person name="Pinto D."/>
            <person name="Vollmers J."/>
            <person name="Rivas-Marin E."/>
            <person name="Kohn T."/>
            <person name="Peeters S.H."/>
            <person name="Heuer A."/>
            <person name="Rast P."/>
            <person name="Oberbeckmann S."/>
            <person name="Bunk B."/>
            <person name="Jeske O."/>
            <person name="Meyerdierks A."/>
            <person name="Storesund J.E."/>
            <person name="Kallscheuer N."/>
            <person name="Luecker S."/>
            <person name="Lage O.M."/>
            <person name="Pohl T."/>
            <person name="Merkel B.J."/>
            <person name="Hornburger P."/>
            <person name="Mueller R.-W."/>
            <person name="Bruemmer F."/>
            <person name="Labrenz M."/>
            <person name="Spormann A.M."/>
            <person name="Op den Camp H."/>
            <person name="Overmann J."/>
            <person name="Amann R."/>
            <person name="Jetten M.S.M."/>
            <person name="Mascher T."/>
            <person name="Medema M.H."/>
            <person name="Devos D.P."/>
            <person name="Kaster A.-K."/>
            <person name="Ovreas L."/>
            <person name="Rohde M."/>
            <person name="Galperin M.Y."/>
            <person name="Jogler C."/>
        </authorList>
    </citation>
    <scope>NUCLEOTIDE SEQUENCE [LARGE SCALE GENOMIC DNA]</scope>
    <source>
        <strain evidence="3 4">Poly30</strain>
    </source>
</reference>
<dbReference type="SUPFAM" id="SSF48695">
    <property type="entry name" value="Multiheme cytochromes"/>
    <property type="match status" value="1"/>
</dbReference>
<organism evidence="3 4">
    <name type="scientific">Saltatorellus ferox</name>
    <dbReference type="NCBI Taxonomy" id="2528018"/>
    <lineage>
        <taxon>Bacteria</taxon>
        <taxon>Pseudomonadati</taxon>
        <taxon>Planctomycetota</taxon>
        <taxon>Planctomycetia</taxon>
        <taxon>Planctomycetia incertae sedis</taxon>
        <taxon>Saltatorellus</taxon>
    </lineage>
</organism>
<dbReference type="Gene3D" id="1.10.1130.10">
    <property type="entry name" value="Flavocytochrome C3, Chain A"/>
    <property type="match status" value="1"/>
</dbReference>
<evidence type="ECO:0000259" key="2">
    <source>
        <dbReference type="Pfam" id="PF13435"/>
    </source>
</evidence>
<feature type="signal peptide" evidence="1">
    <location>
        <begin position="1"/>
        <end position="28"/>
    </location>
</feature>
<dbReference type="AlphaFoldDB" id="A0A518ETK1"/>
<feature type="domain" description="Cytochrome c-552/4" evidence="2">
    <location>
        <begin position="66"/>
        <end position="153"/>
    </location>
</feature>
<keyword evidence="1" id="KW-0732">Signal</keyword>
<dbReference type="InterPro" id="IPR036280">
    <property type="entry name" value="Multihaem_cyt_sf"/>
</dbReference>
<protein>
    <recommendedName>
        <fullName evidence="2">Cytochrome c-552/4 domain-containing protein</fullName>
    </recommendedName>
</protein>
<evidence type="ECO:0000313" key="4">
    <source>
        <dbReference type="Proteomes" id="UP000320390"/>
    </source>
</evidence>
<name>A0A518ETK1_9BACT</name>
<dbReference type="OrthoDB" id="9814800at2"/>